<organism evidence="2 3">
    <name type="scientific">Bodo saltans</name>
    <name type="common">Flagellated protozoan</name>
    <dbReference type="NCBI Taxonomy" id="75058"/>
    <lineage>
        <taxon>Eukaryota</taxon>
        <taxon>Discoba</taxon>
        <taxon>Euglenozoa</taxon>
        <taxon>Kinetoplastea</taxon>
        <taxon>Metakinetoplastina</taxon>
        <taxon>Eubodonida</taxon>
        <taxon>Bodonidae</taxon>
        <taxon>Bodo</taxon>
    </lineage>
</organism>
<dbReference type="OrthoDB" id="434619at2759"/>
<keyword evidence="3" id="KW-1185">Reference proteome</keyword>
<dbReference type="SMART" id="SM00244">
    <property type="entry name" value="PHB"/>
    <property type="match status" value="1"/>
</dbReference>
<feature type="domain" description="Band 7" evidence="1">
    <location>
        <begin position="4"/>
        <end position="163"/>
    </location>
</feature>
<dbReference type="InterPro" id="IPR036013">
    <property type="entry name" value="Band_7/SPFH_dom_sf"/>
</dbReference>
<evidence type="ECO:0000313" key="3">
    <source>
        <dbReference type="Proteomes" id="UP000051952"/>
    </source>
</evidence>
<protein>
    <recommendedName>
        <fullName evidence="1">Band 7 domain-containing protein</fullName>
    </recommendedName>
</protein>
<dbReference type="OMA" id="AFYRFSN"/>
<evidence type="ECO:0000259" key="1">
    <source>
        <dbReference type="SMART" id="SM00244"/>
    </source>
</evidence>
<evidence type="ECO:0000313" key="2">
    <source>
        <dbReference type="EMBL" id="CUF69062.1"/>
    </source>
</evidence>
<sequence>MNCGCVYCISTSELGVIENVGKYERTEGAGCHCINCFTEGLAGRLSLRIQTIDARVDTKTQDNALVVVRATILYKVLPDRAHDAFYKFSNPHEQIRSFASNVIRGQVPLHPMDELFTIRDEMQKTLREELEEQMTHYGFNIVATLITDIDPSVEVKQAMSQIRTNACLRLAATYEAEVDKLRIVKAAEADSEAKRLSGVGLAEQRKAAILGLQSSVSNFAGSVKGMDSKDVMGLLMMNQYFDALKDIANTGRGNVVFLPANSNTDMVEGIMAAESGKKRK</sequence>
<proteinExistence type="predicted"/>
<dbReference type="Pfam" id="PF01145">
    <property type="entry name" value="Band_7"/>
    <property type="match status" value="1"/>
</dbReference>
<dbReference type="InterPro" id="IPR050710">
    <property type="entry name" value="Band7/mec-2_domain"/>
</dbReference>
<dbReference type="VEuPathDB" id="TriTrypDB:BSAL_64895"/>
<dbReference type="AlphaFoldDB" id="A0A0S4INL5"/>
<dbReference type="SUPFAM" id="SSF117892">
    <property type="entry name" value="Band 7/SPFH domain"/>
    <property type="match status" value="1"/>
</dbReference>
<reference evidence="3" key="1">
    <citation type="submission" date="2015-09" db="EMBL/GenBank/DDBJ databases">
        <authorList>
            <consortium name="Pathogen Informatics"/>
        </authorList>
    </citation>
    <scope>NUCLEOTIDE SEQUENCE [LARGE SCALE GENOMIC DNA]</scope>
    <source>
        <strain evidence="3">Lake Konstanz</strain>
    </source>
</reference>
<gene>
    <name evidence="2" type="ORF">BSAL_64895</name>
</gene>
<dbReference type="EMBL" id="CYKH01000384">
    <property type="protein sequence ID" value="CUF69062.1"/>
    <property type="molecule type" value="Genomic_DNA"/>
</dbReference>
<accession>A0A0S4INL5</accession>
<dbReference type="Gene3D" id="3.30.479.30">
    <property type="entry name" value="Band 7 domain"/>
    <property type="match status" value="1"/>
</dbReference>
<dbReference type="InterPro" id="IPR001107">
    <property type="entry name" value="Band_7"/>
</dbReference>
<dbReference type="CDD" id="cd03407">
    <property type="entry name" value="SPFH_like_u4"/>
    <property type="match status" value="1"/>
</dbReference>
<name>A0A0S4INL5_BODSA</name>
<dbReference type="Proteomes" id="UP000051952">
    <property type="component" value="Unassembled WGS sequence"/>
</dbReference>
<dbReference type="PANTHER" id="PTHR43327:SF31">
    <property type="entry name" value="HYPERSENSITIVE-INDUCED RESPONSE PROTEIN 2"/>
    <property type="match status" value="1"/>
</dbReference>
<dbReference type="PANTHER" id="PTHR43327">
    <property type="entry name" value="STOMATIN-LIKE PROTEIN 2, MITOCHONDRIAL"/>
    <property type="match status" value="1"/>
</dbReference>